<dbReference type="PANTHER" id="PTHR46359:SF1">
    <property type="entry name" value="RING FINGER PROTEIN 11"/>
    <property type="match status" value="1"/>
</dbReference>
<sequence length="77" mass="8953">QCLDQISHKEHLPQGVYGTDGFEEKIQEECVICWLEFVRGDAIRSLPCAHFYHLNCINEFPKHSCHVADDGKQFIMF</sequence>
<keyword evidence="7" id="KW-1185">Reference proteome</keyword>
<evidence type="ECO:0000313" key="6">
    <source>
        <dbReference type="Ensembl" id="ENSMMNP00015006872.1"/>
    </source>
</evidence>
<evidence type="ECO:0000256" key="2">
    <source>
        <dbReference type="ARBA" id="ARBA00022771"/>
    </source>
</evidence>
<dbReference type="AlphaFoldDB" id="A0A8C6F350"/>
<protein>
    <recommendedName>
        <fullName evidence="5">RING-type domain-containing protein</fullName>
    </recommendedName>
</protein>
<accession>A0A8C6F350</accession>
<evidence type="ECO:0000256" key="1">
    <source>
        <dbReference type="ARBA" id="ARBA00022723"/>
    </source>
</evidence>
<keyword evidence="2 4" id="KW-0863">Zinc-finger</keyword>
<organism evidence="6 7">
    <name type="scientific">Monodon monoceros</name>
    <name type="common">Narwhal</name>
    <name type="synonym">Ceratodon monodon</name>
    <dbReference type="NCBI Taxonomy" id="40151"/>
    <lineage>
        <taxon>Eukaryota</taxon>
        <taxon>Metazoa</taxon>
        <taxon>Chordata</taxon>
        <taxon>Craniata</taxon>
        <taxon>Vertebrata</taxon>
        <taxon>Euteleostomi</taxon>
        <taxon>Mammalia</taxon>
        <taxon>Eutheria</taxon>
        <taxon>Laurasiatheria</taxon>
        <taxon>Artiodactyla</taxon>
        <taxon>Whippomorpha</taxon>
        <taxon>Cetacea</taxon>
        <taxon>Odontoceti</taxon>
        <taxon>Monodontidae</taxon>
        <taxon>Monodon</taxon>
    </lineage>
</organism>
<dbReference type="GO" id="GO:0061630">
    <property type="term" value="F:ubiquitin protein ligase activity"/>
    <property type="evidence" value="ECO:0007669"/>
    <property type="project" value="TreeGrafter"/>
</dbReference>
<dbReference type="GO" id="GO:0000151">
    <property type="term" value="C:ubiquitin ligase complex"/>
    <property type="evidence" value="ECO:0007669"/>
    <property type="project" value="TreeGrafter"/>
</dbReference>
<dbReference type="GeneTree" id="ENSGT01010000229312"/>
<dbReference type="InterPro" id="IPR013083">
    <property type="entry name" value="Znf_RING/FYVE/PHD"/>
</dbReference>
<reference evidence="6" key="2">
    <citation type="submission" date="2025-09" db="UniProtKB">
        <authorList>
            <consortium name="Ensembl"/>
        </authorList>
    </citation>
    <scope>IDENTIFICATION</scope>
</reference>
<reference evidence="6" key="1">
    <citation type="submission" date="2025-08" db="UniProtKB">
        <authorList>
            <consortium name="Ensembl"/>
        </authorList>
    </citation>
    <scope>IDENTIFICATION</scope>
</reference>
<evidence type="ECO:0000259" key="5">
    <source>
        <dbReference type="PROSITE" id="PS50089"/>
    </source>
</evidence>
<dbReference type="InterPro" id="IPR052804">
    <property type="entry name" value="UEC_component"/>
</dbReference>
<keyword evidence="1" id="KW-0479">Metal-binding</keyword>
<evidence type="ECO:0000313" key="7">
    <source>
        <dbReference type="Proteomes" id="UP000694561"/>
    </source>
</evidence>
<dbReference type="Proteomes" id="UP000694561">
    <property type="component" value="Unplaced"/>
</dbReference>
<evidence type="ECO:0000256" key="3">
    <source>
        <dbReference type="ARBA" id="ARBA00022833"/>
    </source>
</evidence>
<dbReference type="Gene3D" id="3.30.40.10">
    <property type="entry name" value="Zinc/RING finger domain, C3HC4 (zinc finger)"/>
    <property type="match status" value="1"/>
</dbReference>
<dbReference type="SUPFAM" id="SSF57850">
    <property type="entry name" value="RING/U-box"/>
    <property type="match status" value="1"/>
</dbReference>
<keyword evidence="3" id="KW-0862">Zinc</keyword>
<dbReference type="GO" id="GO:0008270">
    <property type="term" value="F:zinc ion binding"/>
    <property type="evidence" value="ECO:0007669"/>
    <property type="project" value="UniProtKB-KW"/>
</dbReference>
<dbReference type="PROSITE" id="PS50089">
    <property type="entry name" value="ZF_RING_2"/>
    <property type="match status" value="1"/>
</dbReference>
<dbReference type="InterPro" id="IPR001841">
    <property type="entry name" value="Znf_RING"/>
</dbReference>
<dbReference type="PANTHER" id="PTHR46359">
    <property type="entry name" value="GEO07743P1"/>
    <property type="match status" value="1"/>
</dbReference>
<evidence type="ECO:0000256" key="4">
    <source>
        <dbReference type="PROSITE-ProRule" id="PRU00175"/>
    </source>
</evidence>
<feature type="domain" description="RING-type" evidence="5">
    <location>
        <begin position="30"/>
        <end position="65"/>
    </location>
</feature>
<dbReference type="Ensembl" id="ENSMMNT00015007510.1">
    <property type="protein sequence ID" value="ENSMMNP00015006872.1"/>
    <property type="gene ID" value="ENSMMNG00015005115.1"/>
</dbReference>
<dbReference type="GO" id="GO:0006511">
    <property type="term" value="P:ubiquitin-dependent protein catabolic process"/>
    <property type="evidence" value="ECO:0007669"/>
    <property type="project" value="TreeGrafter"/>
</dbReference>
<dbReference type="Pfam" id="PF17123">
    <property type="entry name" value="zf-RING_11"/>
    <property type="match status" value="1"/>
</dbReference>
<proteinExistence type="predicted"/>
<name>A0A8C6F350_MONMO</name>